<keyword evidence="3" id="KW-1185">Reference proteome</keyword>
<evidence type="ECO:0000313" key="2">
    <source>
        <dbReference type="EMBL" id="MDD9205479.1"/>
    </source>
</evidence>
<protein>
    <submittedName>
        <fullName evidence="2">GNAT family protein</fullName>
    </submittedName>
</protein>
<proteinExistence type="predicted"/>
<dbReference type="InterPro" id="IPR000182">
    <property type="entry name" value="GNAT_dom"/>
</dbReference>
<evidence type="ECO:0000259" key="1">
    <source>
        <dbReference type="PROSITE" id="PS51186"/>
    </source>
</evidence>
<organism evidence="2 3">
    <name type="scientific">Georgenia halotolerans</name>
    <dbReference type="NCBI Taxonomy" id="3028317"/>
    <lineage>
        <taxon>Bacteria</taxon>
        <taxon>Bacillati</taxon>
        <taxon>Actinomycetota</taxon>
        <taxon>Actinomycetes</taxon>
        <taxon>Micrococcales</taxon>
        <taxon>Bogoriellaceae</taxon>
        <taxon>Georgenia</taxon>
    </lineage>
</organism>
<accession>A0ABT5TW30</accession>
<dbReference type="SUPFAM" id="SSF55729">
    <property type="entry name" value="Acyl-CoA N-acyltransferases (Nat)"/>
    <property type="match status" value="1"/>
</dbReference>
<gene>
    <name evidence="2" type="ORF">PU560_03225</name>
</gene>
<dbReference type="InterPro" id="IPR016181">
    <property type="entry name" value="Acyl_CoA_acyltransferase"/>
</dbReference>
<dbReference type="EMBL" id="JARACI010000512">
    <property type="protein sequence ID" value="MDD9205479.1"/>
    <property type="molecule type" value="Genomic_DNA"/>
</dbReference>
<dbReference type="Gene3D" id="3.40.630.30">
    <property type="match status" value="1"/>
</dbReference>
<reference evidence="2" key="1">
    <citation type="submission" date="2023-02" db="EMBL/GenBank/DDBJ databases">
        <title>Georgenia sp.10Sc9-8, isolated from a soil sample collected from the Taklamakan desert.</title>
        <authorList>
            <person name="Liu S."/>
        </authorList>
    </citation>
    <scope>NUCLEOTIDE SEQUENCE</scope>
    <source>
        <strain evidence="2">10Sc9-8</strain>
    </source>
</reference>
<feature type="domain" description="N-acetyltransferase" evidence="1">
    <location>
        <begin position="12"/>
        <end position="185"/>
    </location>
</feature>
<dbReference type="Proteomes" id="UP001165561">
    <property type="component" value="Unassembled WGS sequence"/>
</dbReference>
<dbReference type="PANTHER" id="PTHR43415:SF4">
    <property type="entry name" value="N-ACETYLTRANSFERASE DOMAIN-CONTAINING PROTEIN"/>
    <property type="match status" value="1"/>
</dbReference>
<dbReference type="PANTHER" id="PTHR43415">
    <property type="entry name" value="SPERMIDINE N(1)-ACETYLTRANSFERASE"/>
    <property type="match status" value="1"/>
</dbReference>
<dbReference type="Pfam" id="PF13302">
    <property type="entry name" value="Acetyltransf_3"/>
    <property type="match status" value="1"/>
</dbReference>
<evidence type="ECO:0000313" key="3">
    <source>
        <dbReference type="Proteomes" id="UP001165561"/>
    </source>
</evidence>
<sequence>MAEILEMRGERVTLRDWHPSDVDDRLRELLSPGRPWHLTNGPYFGRPTAADMDRLAQRFAGLAATGAELLPEPRENLPIVLDEAVVGSVSWYWEDQRTDWRRMGVTIYDETLWGQGLATEAMALWTTYLFEVTDALRLDFATYTGNTGMLGVGRKLGFVEEARIRRARRWSGGVHDAIVMGVLREEWEDAGWD</sequence>
<dbReference type="PROSITE" id="PS51186">
    <property type="entry name" value="GNAT"/>
    <property type="match status" value="1"/>
</dbReference>
<comment type="caution">
    <text evidence="2">The sequence shown here is derived from an EMBL/GenBank/DDBJ whole genome shotgun (WGS) entry which is preliminary data.</text>
</comment>
<name>A0ABT5TW30_9MICO</name>